<dbReference type="PROSITE" id="PS50850">
    <property type="entry name" value="MFS"/>
    <property type="match status" value="1"/>
</dbReference>
<dbReference type="Proteomes" id="UP001431963">
    <property type="component" value="Unassembled WGS sequence"/>
</dbReference>
<feature type="transmembrane region" description="Helical" evidence="10">
    <location>
        <begin position="347"/>
        <end position="370"/>
    </location>
</feature>
<comment type="caution">
    <text evidence="10">Lacks conserved residue(s) required for the propagation of feature annotation.</text>
</comment>
<dbReference type="Gene3D" id="1.20.1720.10">
    <property type="entry name" value="Multidrug resistance protein D"/>
    <property type="match status" value="1"/>
</dbReference>
<dbReference type="InterPro" id="IPR020846">
    <property type="entry name" value="MFS_dom"/>
</dbReference>
<evidence type="ECO:0000256" key="4">
    <source>
        <dbReference type="ARBA" id="ARBA00007520"/>
    </source>
</evidence>
<organism evidence="12 13">
    <name type="scientific">Gemmobacter denitrificans</name>
    <dbReference type="NCBI Taxonomy" id="3123040"/>
    <lineage>
        <taxon>Bacteria</taxon>
        <taxon>Pseudomonadati</taxon>
        <taxon>Pseudomonadota</taxon>
        <taxon>Alphaproteobacteria</taxon>
        <taxon>Rhodobacterales</taxon>
        <taxon>Paracoccaceae</taxon>
        <taxon>Gemmobacter</taxon>
    </lineage>
</organism>
<dbReference type="EMBL" id="JBALHR010000001">
    <property type="protein sequence ID" value="MEH7827074.1"/>
    <property type="molecule type" value="Genomic_DNA"/>
</dbReference>
<feature type="transmembrane region" description="Helical" evidence="10">
    <location>
        <begin position="167"/>
        <end position="186"/>
    </location>
</feature>
<dbReference type="PROSITE" id="PS00216">
    <property type="entry name" value="SUGAR_TRANSPORT_1"/>
    <property type="match status" value="1"/>
</dbReference>
<comment type="subcellular location">
    <subcellularLocation>
        <location evidence="10">Cell inner membrane</location>
        <topology evidence="10">Multi-pass membrane protein</topology>
    </subcellularLocation>
    <subcellularLocation>
        <location evidence="2">Cell membrane</location>
        <topology evidence="2">Multi-pass membrane protein</topology>
    </subcellularLocation>
</comment>
<evidence type="ECO:0000256" key="6">
    <source>
        <dbReference type="ARBA" id="ARBA00022475"/>
    </source>
</evidence>
<dbReference type="SUPFAM" id="SSF103473">
    <property type="entry name" value="MFS general substrate transporter"/>
    <property type="match status" value="1"/>
</dbReference>
<evidence type="ECO:0000256" key="7">
    <source>
        <dbReference type="ARBA" id="ARBA00022692"/>
    </source>
</evidence>
<evidence type="ECO:0000313" key="12">
    <source>
        <dbReference type="EMBL" id="MEH7827074.1"/>
    </source>
</evidence>
<dbReference type="InterPro" id="IPR050189">
    <property type="entry name" value="MFS_Efflux_Transporters"/>
</dbReference>
<evidence type="ECO:0000313" key="13">
    <source>
        <dbReference type="Proteomes" id="UP001431963"/>
    </source>
</evidence>
<feature type="transmembrane region" description="Helical" evidence="10">
    <location>
        <begin position="46"/>
        <end position="70"/>
    </location>
</feature>
<dbReference type="PRINTS" id="PR01035">
    <property type="entry name" value="TCRTETA"/>
</dbReference>
<proteinExistence type="inferred from homology"/>
<evidence type="ECO:0000256" key="9">
    <source>
        <dbReference type="ARBA" id="ARBA00023136"/>
    </source>
</evidence>
<comment type="function">
    <text evidence="1">Resistance to tetracycline by an active tetracycline efflux. This is an energy-dependent process that decreases the accumulation of the antibiotic in whole cells. This protein functions as a metal-tetracycline/H(+) antiporter.</text>
</comment>
<name>A0ABU8BQU9_9RHOB</name>
<protein>
    <recommendedName>
        <fullName evidence="10">Bcr/CflA family efflux transporter</fullName>
    </recommendedName>
</protein>
<keyword evidence="13" id="KW-1185">Reference proteome</keyword>
<keyword evidence="7 10" id="KW-0812">Transmembrane</keyword>
<dbReference type="NCBIfam" id="TIGR00710">
    <property type="entry name" value="efflux_Bcr_CflA"/>
    <property type="match status" value="1"/>
</dbReference>
<keyword evidence="6" id="KW-1003">Cell membrane</keyword>
<sequence>MTRPAPRFLDPTSPPSILTLTLLAGLSALAMNIFLPSLPGMAAWFGVPYATMQLSVALYLLLSAGLQIVLGPISDRFGRRKVVLGALILFLLATIGTLVAPTAEIFLICRMAQAVISAGMVLSRAIVRDMVSDAEAASMIGYVTMGMSLVPMIGPVIGGVLDDLLGWQANFGLLLVMGLAVLWLCWRDLGETHPGGRMGLADQLRSYPTLLISQRFWGYCLTAAFASGCFFAYLGGAPFVGTEVFGLSSSQIGVLFALTAVGYAAGNFIAGRFSVRVGMNRMMLAGTIVTTAGLAVMALLSLAGMIGALGFFGLTIAMGMGNGMALPNANAGILSVRPELAGTASGLGGAFNIGGGAALAALAGALLVPGSSEKPLVLLMLACSVASVLTTFWVIARARQISRS</sequence>
<feature type="transmembrane region" description="Helical" evidence="10">
    <location>
        <begin position="306"/>
        <end position="326"/>
    </location>
</feature>
<keyword evidence="10" id="KW-0997">Cell inner membrane</keyword>
<evidence type="ECO:0000259" key="11">
    <source>
        <dbReference type="PROSITE" id="PS50850"/>
    </source>
</evidence>
<comment type="similarity">
    <text evidence="4">Belongs to the major facilitator superfamily. TCR/Tet family.</text>
</comment>
<feature type="transmembrane region" description="Helical" evidence="10">
    <location>
        <begin position="376"/>
        <end position="396"/>
    </location>
</feature>
<accession>A0ABU8BQU9</accession>
<dbReference type="InterPro" id="IPR036259">
    <property type="entry name" value="MFS_trans_sf"/>
</dbReference>
<feature type="domain" description="Major facilitator superfamily (MFS) profile" evidence="11">
    <location>
        <begin position="16"/>
        <end position="399"/>
    </location>
</feature>
<keyword evidence="9 10" id="KW-0472">Membrane</keyword>
<feature type="transmembrane region" description="Helical" evidence="10">
    <location>
        <begin position="105"/>
        <end position="127"/>
    </location>
</feature>
<evidence type="ECO:0000256" key="3">
    <source>
        <dbReference type="ARBA" id="ARBA00006236"/>
    </source>
</evidence>
<feature type="transmembrane region" description="Helical" evidence="10">
    <location>
        <begin position="282"/>
        <end position="300"/>
    </location>
</feature>
<evidence type="ECO:0000256" key="2">
    <source>
        <dbReference type="ARBA" id="ARBA00004651"/>
    </source>
</evidence>
<evidence type="ECO:0000256" key="8">
    <source>
        <dbReference type="ARBA" id="ARBA00022989"/>
    </source>
</evidence>
<dbReference type="InterPro" id="IPR005829">
    <property type="entry name" value="Sugar_transporter_CS"/>
</dbReference>
<dbReference type="InterPro" id="IPR011701">
    <property type="entry name" value="MFS"/>
</dbReference>
<feature type="transmembrane region" description="Helical" evidence="10">
    <location>
        <begin position="252"/>
        <end position="270"/>
    </location>
</feature>
<feature type="transmembrane region" description="Helical" evidence="10">
    <location>
        <begin position="216"/>
        <end position="240"/>
    </location>
</feature>
<gene>
    <name evidence="12" type="ORF">V6590_02830</name>
</gene>
<dbReference type="PANTHER" id="PTHR43124">
    <property type="entry name" value="PURINE EFFLUX PUMP PBUE"/>
    <property type="match status" value="1"/>
</dbReference>
<dbReference type="InterPro" id="IPR004812">
    <property type="entry name" value="Efflux_drug-R_Bcr/CmlA"/>
</dbReference>
<comment type="similarity">
    <text evidence="3 10">Belongs to the major facilitator superfamily. Bcr/CmlA family.</text>
</comment>
<keyword evidence="8 10" id="KW-1133">Transmembrane helix</keyword>
<evidence type="ECO:0000256" key="10">
    <source>
        <dbReference type="RuleBase" id="RU365088"/>
    </source>
</evidence>
<feature type="transmembrane region" description="Helical" evidence="10">
    <location>
        <begin position="139"/>
        <end position="161"/>
    </location>
</feature>
<evidence type="ECO:0000256" key="5">
    <source>
        <dbReference type="ARBA" id="ARBA00022448"/>
    </source>
</evidence>
<comment type="caution">
    <text evidence="12">The sequence shown here is derived from an EMBL/GenBank/DDBJ whole genome shotgun (WGS) entry which is preliminary data.</text>
</comment>
<dbReference type="Pfam" id="PF07690">
    <property type="entry name" value="MFS_1"/>
    <property type="match status" value="1"/>
</dbReference>
<dbReference type="RefSeq" id="WP_335419193.1">
    <property type="nucleotide sequence ID" value="NZ_JBALHR010000001.1"/>
</dbReference>
<dbReference type="PANTHER" id="PTHR43124:SF3">
    <property type="entry name" value="CHLORAMPHENICOL EFFLUX PUMP RV0191"/>
    <property type="match status" value="1"/>
</dbReference>
<reference evidence="12" key="1">
    <citation type="submission" date="2024-02" db="EMBL/GenBank/DDBJ databases">
        <title>Genome sequences of strain Gemmobacter sp. JM10B15.</title>
        <authorList>
            <person name="Zhang M."/>
        </authorList>
    </citation>
    <scope>NUCLEOTIDE SEQUENCE</scope>
    <source>
        <strain evidence="12">JM10B15</strain>
    </source>
</reference>
<dbReference type="InterPro" id="IPR001958">
    <property type="entry name" value="Tet-R_TetA/multi-R_MdtG-like"/>
</dbReference>
<keyword evidence="5 10" id="KW-0813">Transport</keyword>
<feature type="transmembrane region" description="Helical" evidence="10">
    <location>
        <begin position="82"/>
        <end position="99"/>
    </location>
</feature>
<evidence type="ECO:0000256" key="1">
    <source>
        <dbReference type="ARBA" id="ARBA00003279"/>
    </source>
</evidence>
<dbReference type="CDD" id="cd17320">
    <property type="entry name" value="MFS_MdfA_MDR_like"/>
    <property type="match status" value="1"/>
</dbReference>